<sequence>MKNKINEELPTTKNDRRRFLKLSGAAVVGAGLFFMTGCSDDDEVLMPNTPPDAFDLGGGNLGILNYAYALEQLEAAFYTQVVQGSYFASANAREKTLFRDIYNHEVIHRDFFKTAISAAVDQSMVLPTLEFDFSAVDFGSRDAVLGLSQVLEDTGVRAYNGAGQLIDVSDSAGQTYLLLAGKIVSVEARHASAIRDLINPGSMDFAGDDVLIGLGGTGPAFDKAAAPKTILNEVIATGFLKTEFTAFDLPNF</sequence>
<evidence type="ECO:0008006" key="4">
    <source>
        <dbReference type="Google" id="ProtNLM"/>
    </source>
</evidence>
<dbReference type="InterPro" id="IPR019546">
    <property type="entry name" value="TAT_signal_bac_arc"/>
</dbReference>
<dbReference type="KEGG" id="asl:Aeqsu_1140"/>
<dbReference type="eggNOG" id="COG1633">
    <property type="taxonomic scope" value="Bacteria"/>
</dbReference>
<proteinExistence type="predicted"/>
<dbReference type="AlphaFoldDB" id="I3YUG8"/>
<accession>I3YUG8</accession>
<dbReference type="NCBIfam" id="TIGR01409">
    <property type="entry name" value="TAT_signal_seq"/>
    <property type="match status" value="1"/>
</dbReference>
<keyword evidence="1" id="KW-0472">Membrane</keyword>
<name>I3YUG8_AEQSU</name>
<feature type="transmembrane region" description="Helical" evidence="1">
    <location>
        <begin position="20"/>
        <end position="37"/>
    </location>
</feature>
<dbReference type="RefSeq" id="WP_014781894.1">
    <property type="nucleotide sequence ID" value="NC_018013.1"/>
</dbReference>
<dbReference type="InterPro" id="IPR009078">
    <property type="entry name" value="Ferritin-like_SF"/>
</dbReference>
<organism evidence="2 3">
    <name type="scientific">Aequorivita sublithincola (strain DSM 14238 / LMG 21431 / ACAM 643 / 9-3)</name>
    <dbReference type="NCBI Taxonomy" id="746697"/>
    <lineage>
        <taxon>Bacteria</taxon>
        <taxon>Pseudomonadati</taxon>
        <taxon>Bacteroidota</taxon>
        <taxon>Flavobacteriia</taxon>
        <taxon>Flavobacteriales</taxon>
        <taxon>Flavobacteriaceae</taxon>
        <taxon>Aequorivita</taxon>
    </lineage>
</organism>
<dbReference type="EMBL" id="CP003280">
    <property type="protein sequence ID" value="AFL80636.1"/>
    <property type="molecule type" value="Genomic_DNA"/>
</dbReference>
<evidence type="ECO:0000313" key="3">
    <source>
        <dbReference type="Proteomes" id="UP000006049"/>
    </source>
</evidence>
<dbReference type="SUPFAM" id="SSF47240">
    <property type="entry name" value="Ferritin-like"/>
    <property type="match status" value="1"/>
</dbReference>
<evidence type="ECO:0000313" key="2">
    <source>
        <dbReference type="EMBL" id="AFL80636.1"/>
    </source>
</evidence>
<reference evidence="2 3" key="1">
    <citation type="submission" date="2012-06" db="EMBL/GenBank/DDBJ databases">
        <title>The complete genome of Aequorivita sublithincola DSM 14238.</title>
        <authorList>
            <consortium name="US DOE Joint Genome Institute (JGI-PGF)"/>
            <person name="Lucas S."/>
            <person name="Copeland A."/>
            <person name="Lapidus A."/>
            <person name="Goodwin L."/>
            <person name="Pitluck S."/>
            <person name="Peters L."/>
            <person name="Munk A.C.C."/>
            <person name="Kyrpides N."/>
            <person name="Mavromatis K."/>
            <person name="Pagani I."/>
            <person name="Ivanova N."/>
            <person name="Ovchinnikova G."/>
            <person name="Zeytun A."/>
            <person name="Detter J.C."/>
            <person name="Han C."/>
            <person name="Land M."/>
            <person name="Hauser L."/>
            <person name="Markowitz V."/>
            <person name="Cheng J.-F."/>
            <person name="Hugenholtz P."/>
            <person name="Woyke T."/>
            <person name="Wu D."/>
            <person name="Tindall B."/>
            <person name="Faehnrich R."/>
            <person name="Brambilla E."/>
            <person name="Klenk H.-P."/>
            <person name="Eisen J.A."/>
        </authorList>
    </citation>
    <scope>NUCLEOTIDE SEQUENCE [LARGE SCALE GENOMIC DNA]</scope>
    <source>
        <strain evidence="3">DSM 14238 / LMG 21431 / ACAM 643 / 9-3</strain>
    </source>
</reference>
<keyword evidence="3" id="KW-1185">Reference proteome</keyword>
<dbReference type="HOGENOM" id="CLU_029630_4_0_10"/>
<gene>
    <name evidence="2" type="ordered locus">Aeqsu_1140</name>
</gene>
<dbReference type="OrthoDB" id="954262at2"/>
<dbReference type="STRING" id="746697.Aeqsu_1140"/>
<evidence type="ECO:0000256" key="1">
    <source>
        <dbReference type="SAM" id="Phobius"/>
    </source>
</evidence>
<dbReference type="Pfam" id="PF13668">
    <property type="entry name" value="Ferritin_2"/>
    <property type="match status" value="1"/>
</dbReference>
<keyword evidence="1" id="KW-0812">Transmembrane</keyword>
<dbReference type="PATRIC" id="fig|746697.3.peg.1151"/>
<keyword evidence="1" id="KW-1133">Transmembrane helix</keyword>
<dbReference type="Proteomes" id="UP000006049">
    <property type="component" value="Chromosome"/>
</dbReference>
<protein>
    <recommendedName>
        <fullName evidence="4">Ferritin-like domain-containing protein</fullName>
    </recommendedName>
</protein>